<evidence type="ECO:0000313" key="2">
    <source>
        <dbReference type="EMBL" id="KAG6925867.1"/>
    </source>
</evidence>
<proteinExistence type="predicted"/>
<protein>
    <recommendedName>
        <fullName evidence="1">Reverse transcriptase domain-containing protein</fullName>
    </recommendedName>
</protein>
<reference evidence="2 3" key="1">
    <citation type="journal article" date="2020" name="G3 (Bethesda)">
        <title>Draft Genome of the Common Snapping Turtle, Chelydra serpentina, a Model for Phenotypic Plasticity in Reptiles.</title>
        <authorList>
            <person name="Das D."/>
            <person name="Singh S.K."/>
            <person name="Bierstedt J."/>
            <person name="Erickson A."/>
            <person name="Galli G.L.J."/>
            <person name="Crossley D.A. 2nd"/>
            <person name="Rhen T."/>
        </authorList>
    </citation>
    <scope>NUCLEOTIDE SEQUENCE [LARGE SCALE GENOMIC DNA]</scope>
    <source>
        <strain evidence="2">KW</strain>
    </source>
</reference>
<organism evidence="2 3">
    <name type="scientific">Chelydra serpentina</name>
    <name type="common">Snapping turtle</name>
    <name type="synonym">Testudo serpentina</name>
    <dbReference type="NCBI Taxonomy" id="8475"/>
    <lineage>
        <taxon>Eukaryota</taxon>
        <taxon>Metazoa</taxon>
        <taxon>Chordata</taxon>
        <taxon>Craniata</taxon>
        <taxon>Vertebrata</taxon>
        <taxon>Euteleostomi</taxon>
        <taxon>Archelosauria</taxon>
        <taxon>Testudinata</taxon>
        <taxon>Testudines</taxon>
        <taxon>Cryptodira</taxon>
        <taxon>Durocryptodira</taxon>
        <taxon>Americhelydia</taxon>
        <taxon>Chelydroidea</taxon>
        <taxon>Chelydridae</taxon>
        <taxon>Chelydra</taxon>
    </lineage>
</organism>
<evidence type="ECO:0000259" key="1">
    <source>
        <dbReference type="PROSITE" id="PS50878"/>
    </source>
</evidence>
<dbReference type="PANTHER" id="PTHR47027:SF30">
    <property type="entry name" value="THAP-TYPE DOMAIN-CONTAINING PROTEIN"/>
    <property type="match status" value="1"/>
</dbReference>
<dbReference type="PANTHER" id="PTHR47027">
    <property type="entry name" value="REVERSE TRANSCRIPTASE DOMAIN-CONTAINING PROTEIN"/>
    <property type="match status" value="1"/>
</dbReference>
<comment type="caution">
    <text evidence="2">The sequence shown here is derived from an EMBL/GenBank/DDBJ whole genome shotgun (WGS) entry which is preliminary data.</text>
</comment>
<dbReference type="AlphaFoldDB" id="A0A8T1SB25"/>
<sequence length="303" mass="34332">TVNREGLWMIVSKLRCPPKLVKIICLFHEGMQGQVLLNGDLTDSFLISNGVKQGCVLTPVLFNLFFTKVLNHATDGLNRGIYIRYRHDGSVFTLTRLKAKTKVTELLIREALFADDCAFLAHTEGDLQCIVDRFAEASNLFGLTINLEKTVMLHQSSPPLCAISTSISISGNQLKQVDIFTYLSSNISHDGSLDKEIMNRIQKASQSFGKLCNKVLKSHNITLSTKIKLSLLCGCETWTPYKWHIKQLEAFRMQSLHTIMEILWQDKITNLEVLQKSNAMTIEDMLIKAQLCWVGHIIRMPEY</sequence>
<dbReference type="Pfam" id="PF00078">
    <property type="entry name" value="RVT_1"/>
    <property type="match status" value="1"/>
</dbReference>
<dbReference type="InterPro" id="IPR043502">
    <property type="entry name" value="DNA/RNA_pol_sf"/>
</dbReference>
<keyword evidence="3" id="KW-1185">Reference proteome</keyword>
<dbReference type="OrthoDB" id="10063195at2759"/>
<gene>
    <name evidence="2" type="ORF">G0U57_013140</name>
</gene>
<feature type="domain" description="Reverse transcriptase" evidence="1">
    <location>
        <begin position="1"/>
        <end position="167"/>
    </location>
</feature>
<dbReference type="Proteomes" id="UP000765507">
    <property type="component" value="Unassembled WGS sequence"/>
</dbReference>
<name>A0A8T1SB25_CHESE</name>
<dbReference type="PROSITE" id="PS50878">
    <property type="entry name" value="RT_POL"/>
    <property type="match status" value="1"/>
</dbReference>
<accession>A0A8T1SB25</accession>
<dbReference type="EMBL" id="JAHGAV010000359">
    <property type="protein sequence ID" value="KAG6925867.1"/>
    <property type="molecule type" value="Genomic_DNA"/>
</dbReference>
<dbReference type="InterPro" id="IPR000477">
    <property type="entry name" value="RT_dom"/>
</dbReference>
<dbReference type="SUPFAM" id="SSF56672">
    <property type="entry name" value="DNA/RNA polymerases"/>
    <property type="match status" value="1"/>
</dbReference>
<feature type="non-terminal residue" evidence="2">
    <location>
        <position position="1"/>
    </location>
</feature>
<feature type="non-terminal residue" evidence="2">
    <location>
        <position position="303"/>
    </location>
</feature>
<evidence type="ECO:0000313" key="3">
    <source>
        <dbReference type="Proteomes" id="UP000765507"/>
    </source>
</evidence>